<evidence type="ECO:0000313" key="2">
    <source>
        <dbReference type="Proteomes" id="UP000012174"/>
    </source>
</evidence>
<dbReference type="KEGG" id="ela:UCREL1_10610"/>
<accession>M7SE47</accession>
<protein>
    <submittedName>
        <fullName evidence="1">Uncharacterized protein</fullName>
    </submittedName>
</protein>
<dbReference type="EMBL" id="KB707428">
    <property type="protein sequence ID" value="EMR62447.1"/>
    <property type="molecule type" value="Genomic_DNA"/>
</dbReference>
<proteinExistence type="predicted"/>
<dbReference type="Proteomes" id="UP000012174">
    <property type="component" value="Unassembled WGS sequence"/>
</dbReference>
<keyword evidence="2" id="KW-1185">Reference proteome</keyword>
<organism evidence="1 2">
    <name type="scientific">Eutypa lata (strain UCR-EL1)</name>
    <name type="common">Grapevine dieback disease fungus</name>
    <name type="synonym">Eutypa armeniacae</name>
    <dbReference type="NCBI Taxonomy" id="1287681"/>
    <lineage>
        <taxon>Eukaryota</taxon>
        <taxon>Fungi</taxon>
        <taxon>Dikarya</taxon>
        <taxon>Ascomycota</taxon>
        <taxon>Pezizomycotina</taxon>
        <taxon>Sordariomycetes</taxon>
        <taxon>Xylariomycetidae</taxon>
        <taxon>Xylariales</taxon>
        <taxon>Diatrypaceae</taxon>
        <taxon>Eutypa</taxon>
    </lineage>
</organism>
<evidence type="ECO:0000313" key="1">
    <source>
        <dbReference type="EMBL" id="EMR62447.1"/>
    </source>
</evidence>
<dbReference type="AlphaFoldDB" id="M7SE47"/>
<gene>
    <name evidence="1" type="ORF">UCREL1_10610</name>
</gene>
<name>M7SE47_EUTLA</name>
<dbReference type="HOGENOM" id="CLU_2158365_0_0_1"/>
<sequence length="111" mass="12733">MQTQLFGNIEDELAETVERYLGKGCLEAIESDEQHGPCIFVRLSSGYQVTQDADRQAEYLREYLNWRIAGDGRSILQKFGVRLILADDSVHAEYGLHDSKSVWKQRVPFPE</sequence>
<reference evidence="2" key="1">
    <citation type="journal article" date="2013" name="Genome Announc.">
        <title>Draft genome sequence of the grapevine dieback fungus Eutypa lata UCR-EL1.</title>
        <authorList>
            <person name="Blanco-Ulate B."/>
            <person name="Rolshausen P.E."/>
            <person name="Cantu D."/>
        </authorList>
    </citation>
    <scope>NUCLEOTIDE SEQUENCE [LARGE SCALE GENOMIC DNA]</scope>
    <source>
        <strain evidence="2">UCR-EL1</strain>
    </source>
</reference>